<evidence type="ECO:0000256" key="4">
    <source>
        <dbReference type="ARBA" id="ARBA00022723"/>
    </source>
</evidence>
<dbReference type="AlphaFoldDB" id="A0A853M3V7"/>
<evidence type="ECO:0008006" key="11">
    <source>
        <dbReference type="Google" id="ProtNLM"/>
    </source>
</evidence>
<dbReference type="GO" id="GO:0020037">
    <property type="term" value="F:heme binding"/>
    <property type="evidence" value="ECO:0007669"/>
    <property type="project" value="InterPro"/>
</dbReference>
<dbReference type="PRINTS" id="PR00359">
    <property type="entry name" value="BP450"/>
</dbReference>
<dbReference type="InterPro" id="IPR002397">
    <property type="entry name" value="Cyt_P450_B"/>
</dbReference>
<evidence type="ECO:0000256" key="3">
    <source>
        <dbReference type="ARBA" id="ARBA00022617"/>
    </source>
</evidence>
<dbReference type="InterPro" id="IPR001128">
    <property type="entry name" value="Cyt_P450"/>
</dbReference>
<comment type="cofactor">
    <cofactor evidence="1">
        <name>heme</name>
        <dbReference type="ChEBI" id="CHEBI:30413"/>
    </cofactor>
</comment>
<protein>
    <recommendedName>
        <fullName evidence="11">Cytochrome P450</fullName>
    </recommendedName>
</protein>
<evidence type="ECO:0000256" key="2">
    <source>
        <dbReference type="ARBA" id="ARBA00010617"/>
    </source>
</evidence>
<evidence type="ECO:0000256" key="1">
    <source>
        <dbReference type="ARBA" id="ARBA00001971"/>
    </source>
</evidence>
<keyword evidence="4 8" id="KW-0479">Metal-binding</keyword>
<gene>
    <name evidence="9" type="ORF">A5628_26625</name>
</gene>
<name>A0A853M3V7_9MYCO</name>
<accession>A0A853M3V7</accession>
<dbReference type="EMBL" id="LZLG01000037">
    <property type="protein sequence ID" value="OBJ62656.1"/>
    <property type="molecule type" value="Genomic_DNA"/>
</dbReference>
<keyword evidence="7 8" id="KW-0503">Monooxygenase</keyword>
<dbReference type="SUPFAM" id="SSF48264">
    <property type="entry name" value="Cytochrome P450"/>
    <property type="match status" value="1"/>
</dbReference>
<comment type="similarity">
    <text evidence="2 8">Belongs to the cytochrome P450 family.</text>
</comment>
<evidence type="ECO:0000256" key="8">
    <source>
        <dbReference type="RuleBase" id="RU000461"/>
    </source>
</evidence>
<dbReference type="Pfam" id="PF00067">
    <property type="entry name" value="p450"/>
    <property type="match status" value="1"/>
</dbReference>
<dbReference type="InterPro" id="IPR036396">
    <property type="entry name" value="Cyt_P450_sf"/>
</dbReference>
<proteinExistence type="inferred from homology"/>
<keyword evidence="5 8" id="KW-0560">Oxidoreductase</keyword>
<dbReference type="PANTHER" id="PTHR46696">
    <property type="entry name" value="P450, PUTATIVE (EUROFUNG)-RELATED"/>
    <property type="match status" value="1"/>
</dbReference>
<comment type="caution">
    <text evidence="9">The sequence shown here is derived from an EMBL/GenBank/DDBJ whole genome shotgun (WGS) entry which is preliminary data.</text>
</comment>
<evidence type="ECO:0000313" key="9">
    <source>
        <dbReference type="EMBL" id="OBJ62656.1"/>
    </source>
</evidence>
<dbReference type="GO" id="GO:0005506">
    <property type="term" value="F:iron ion binding"/>
    <property type="evidence" value="ECO:0007669"/>
    <property type="project" value="InterPro"/>
</dbReference>
<dbReference type="InterPro" id="IPR017972">
    <property type="entry name" value="Cyt_P450_CS"/>
</dbReference>
<organism evidence="9 10">
    <name type="scientific">Mycobacterium colombiense</name>
    <dbReference type="NCBI Taxonomy" id="339268"/>
    <lineage>
        <taxon>Bacteria</taxon>
        <taxon>Bacillati</taxon>
        <taxon>Actinomycetota</taxon>
        <taxon>Actinomycetes</taxon>
        <taxon>Mycobacteriales</taxon>
        <taxon>Mycobacteriaceae</taxon>
        <taxon>Mycobacterium</taxon>
        <taxon>Mycobacterium avium complex (MAC)</taxon>
    </lineage>
</organism>
<dbReference type="GO" id="GO:0006707">
    <property type="term" value="P:cholesterol catabolic process"/>
    <property type="evidence" value="ECO:0007669"/>
    <property type="project" value="TreeGrafter"/>
</dbReference>
<evidence type="ECO:0000256" key="7">
    <source>
        <dbReference type="ARBA" id="ARBA00023033"/>
    </source>
</evidence>
<evidence type="ECO:0000313" key="10">
    <source>
        <dbReference type="Proteomes" id="UP000093894"/>
    </source>
</evidence>
<dbReference type="GO" id="GO:0036199">
    <property type="term" value="F:cholest-4-en-3-one 26-monooxygenase activity"/>
    <property type="evidence" value="ECO:0007669"/>
    <property type="project" value="TreeGrafter"/>
</dbReference>
<dbReference type="Gene3D" id="1.10.630.10">
    <property type="entry name" value="Cytochrome P450"/>
    <property type="match status" value="1"/>
</dbReference>
<keyword evidence="6 8" id="KW-0408">Iron</keyword>
<dbReference type="GO" id="GO:0008395">
    <property type="term" value="F:steroid hydroxylase activity"/>
    <property type="evidence" value="ECO:0007669"/>
    <property type="project" value="TreeGrafter"/>
</dbReference>
<evidence type="ECO:0000256" key="6">
    <source>
        <dbReference type="ARBA" id="ARBA00023004"/>
    </source>
</evidence>
<dbReference type="Proteomes" id="UP000093894">
    <property type="component" value="Unassembled WGS sequence"/>
</dbReference>
<dbReference type="PROSITE" id="PS00086">
    <property type="entry name" value="CYTOCHROME_P450"/>
    <property type="match status" value="1"/>
</dbReference>
<sequence>MLLINGSANRDDAHFPNGEQFDIHRRGGHLSFGQGLHFCLGSSLARMQARVVLEEILKRWPQWDVDYARASKAHTASVRGWSKLPIMTR</sequence>
<reference evidence="9 10" key="1">
    <citation type="submission" date="2016-06" db="EMBL/GenBank/DDBJ databases">
        <authorList>
            <person name="Sutton G."/>
            <person name="Brinkac L."/>
            <person name="Sanka R."/>
            <person name="Adams M."/>
            <person name="Lau E."/>
            <person name="Garcia-Basteiro A."/>
            <person name="Lopez-Varela E."/>
            <person name="Palencia S."/>
        </authorList>
    </citation>
    <scope>NUCLEOTIDE SEQUENCE [LARGE SCALE GENOMIC DNA]</scope>
    <source>
        <strain evidence="9 10">1164983.0</strain>
    </source>
</reference>
<keyword evidence="3 8" id="KW-0349">Heme</keyword>
<evidence type="ECO:0000256" key="5">
    <source>
        <dbReference type="ARBA" id="ARBA00023002"/>
    </source>
</evidence>
<dbReference type="PANTHER" id="PTHR46696:SF4">
    <property type="entry name" value="BIOTIN BIOSYNTHESIS CYTOCHROME P450"/>
    <property type="match status" value="1"/>
</dbReference>